<protein>
    <recommendedName>
        <fullName evidence="3">Methyltransferase family protein</fullName>
    </recommendedName>
</protein>
<reference evidence="1" key="1">
    <citation type="submission" date="2022-10" db="EMBL/GenBank/DDBJ databases">
        <title>Catenovulum adriacola sp. nov. isolated in the Harbour of Susak.</title>
        <authorList>
            <person name="Schoch T."/>
            <person name="Reich S.J."/>
            <person name="Stoeferle S."/>
            <person name="Flaiz M."/>
            <person name="Kazda M."/>
            <person name="Riedel C.U."/>
            <person name="Duerre P."/>
        </authorList>
    </citation>
    <scope>NUCLEOTIDE SEQUENCE</scope>
    <source>
        <strain evidence="1">TS8</strain>
    </source>
</reference>
<dbReference type="EMBL" id="CP109965">
    <property type="protein sequence ID" value="WAJ71055.1"/>
    <property type="molecule type" value="Genomic_DNA"/>
</dbReference>
<sequence>MTYDRSIKLFDEAHAPEKIDKILASQSINKGKFLTLAHAHSYLCQMQVIHNLRGVKRVLEVGPGEAYCANNLRNLGLCYDTLDFETTHSPTYVADFATYEPSFEHSQLYDLTCAFQVLEHMPYDMFKKNLLKLKAMSNKYVFISLPYSCRGFSVNLNIQNGQNNRWLRKFDFYLGTNLPNRRYRTEYMEEFPWAVHYWEIGRKGFKLKKVLNDIESVGLTVIKRFHSQNPYHYFILCELGENMA</sequence>
<organism evidence="1 2">
    <name type="scientific">Catenovulum adriaticum</name>
    <dbReference type="NCBI Taxonomy" id="2984846"/>
    <lineage>
        <taxon>Bacteria</taxon>
        <taxon>Pseudomonadati</taxon>
        <taxon>Pseudomonadota</taxon>
        <taxon>Gammaproteobacteria</taxon>
        <taxon>Alteromonadales</taxon>
        <taxon>Alteromonadaceae</taxon>
        <taxon>Catenovulum</taxon>
    </lineage>
</organism>
<dbReference type="RefSeq" id="WP_268075519.1">
    <property type="nucleotide sequence ID" value="NZ_CP109965.1"/>
</dbReference>
<dbReference type="Proteomes" id="UP001163726">
    <property type="component" value="Chromosome"/>
</dbReference>
<dbReference type="SUPFAM" id="SSF53335">
    <property type="entry name" value="S-adenosyl-L-methionine-dependent methyltransferases"/>
    <property type="match status" value="1"/>
</dbReference>
<dbReference type="InterPro" id="IPR029063">
    <property type="entry name" value="SAM-dependent_MTases_sf"/>
</dbReference>
<name>A0ABY7AP22_9ALTE</name>
<evidence type="ECO:0008006" key="3">
    <source>
        <dbReference type="Google" id="ProtNLM"/>
    </source>
</evidence>
<gene>
    <name evidence="1" type="ORF">OLW01_04420</name>
</gene>
<proteinExistence type="predicted"/>
<evidence type="ECO:0000313" key="2">
    <source>
        <dbReference type="Proteomes" id="UP001163726"/>
    </source>
</evidence>
<keyword evidence="2" id="KW-1185">Reference proteome</keyword>
<accession>A0ABY7AP22</accession>
<evidence type="ECO:0000313" key="1">
    <source>
        <dbReference type="EMBL" id="WAJ71055.1"/>
    </source>
</evidence>